<proteinExistence type="predicted"/>
<feature type="compositionally biased region" description="Basic and acidic residues" evidence="1">
    <location>
        <begin position="196"/>
        <end position="205"/>
    </location>
</feature>
<feature type="compositionally biased region" description="Pro residues" evidence="1">
    <location>
        <begin position="122"/>
        <end position="148"/>
    </location>
</feature>
<dbReference type="EMBL" id="JAWDGP010004106">
    <property type="protein sequence ID" value="KAK3767825.1"/>
    <property type="molecule type" value="Genomic_DNA"/>
</dbReference>
<feature type="compositionally biased region" description="Polar residues" evidence="1">
    <location>
        <begin position="44"/>
        <end position="54"/>
    </location>
</feature>
<comment type="caution">
    <text evidence="2">The sequence shown here is derived from an EMBL/GenBank/DDBJ whole genome shotgun (WGS) entry which is preliminary data.</text>
</comment>
<name>A0AAE0ZEH9_9GAST</name>
<reference evidence="2" key="1">
    <citation type="journal article" date="2023" name="G3 (Bethesda)">
        <title>A reference genome for the long-term kleptoplast-retaining sea slug Elysia crispata morphotype clarki.</title>
        <authorList>
            <person name="Eastman K.E."/>
            <person name="Pendleton A.L."/>
            <person name="Shaikh M.A."/>
            <person name="Suttiyut T."/>
            <person name="Ogas R."/>
            <person name="Tomko P."/>
            <person name="Gavelis G."/>
            <person name="Widhalm J.R."/>
            <person name="Wisecaver J.H."/>
        </authorList>
    </citation>
    <scope>NUCLEOTIDE SEQUENCE</scope>
    <source>
        <strain evidence="2">ECLA1</strain>
    </source>
</reference>
<feature type="compositionally biased region" description="Low complexity" evidence="1">
    <location>
        <begin position="149"/>
        <end position="159"/>
    </location>
</feature>
<gene>
    <name evidence="2" type="ORF">RRG08_053968</name>
</gene>
<feature type="region of interest" description="Disordered" evidence="1">
    <location>
        <begin position="26"/>
        <end position="161"/>
    </location>
</feature>
<evidence type="ECO:0000313" key="3">
    <source>
        <dbReference type="Proteomes" id="UP001283361"/>
    </source>
</evidence>
<sequence>MEAGERSYQDALCGALIAAMCYMRARHQQQEQQEQEQQQQQQENNSSGRTSARNGNDGKARCHRHTCKRHSREPIAEVQDVPESSWRESSSEVLQSETNGQDFNHPQHHRNRRRCHRHRLCPLPPPTVPLPPPPPPPPSVSPATPSPSPASLTRSSPSRGAGLLQTHLSTRAVPGRAHIEVGRCNSDVGRGISEVGRSHPEKLRSSNEVGRSNSDVGPCRKEHGHRAIRRAKHHRPILAAEPGASHINLICIVSQLEDR</sequence>
<feature type="compositionally biased region" description="Basic residues" evidence="1">
    <location>
        <begin position="61"/>
        <end position="71"/>
    </location>
</feature>
<dbReference type="Proteomes" id="UP001283361">
    <property type="component" value="Unassembled WGS sequence"/>
</dbReference>
<organism evidence="2 3">
    <name type="scientific">Elysia crispata</name>
    <name type="common">lettuce slug</name>
    <dbReference type="NCBI Taxonomy" id="231223"/>
    <lineage>
        <taxon>Eukaryota</taxon>
        <taxon>Metazoa</taxon>
        <taxon>Spiralia</taxon>
        <taxon>Lophotrochozoa</taxon>
        <taxon>Mollusca</taxon>
        <taxon>Gastropoda</taxon>
        <taxon>Heterobranchia</taxon>
        <taxon>Euthyneura</taxon>
        <taxon>Panpulmonata</taxon>
        <taxon>Sacoglossa</taxon>
        <taxon>Placobranchoidea</taxon>
        <taxon>Plakobranchidae</taxon>
        <taxon>Elysia</taxon>
    </lineage>
</organism>
<protein>
    <submittedName>
        <fullName evidence="2">Uncharacterized protein</fullName>
    </submittedName>
</protein>
<feature type="compositionally biased region" description="Basic residues" evidence="1">
    <location>
        <begin position="106"/>
        <end position="120"/>
    </location>
</feature>
<evidence type="ECO:0000256" key="1">
    <source>
        <dbReference type="SAM" id="MobiDB-lite"/>
    </source>
</evidence>
<dbReference type="AlphaFoldDB" id="A0AAE0ZEH9"/>
<keyword evidence="3" id="KW-1185">Reference proteome</keyword>
<evidence type="ECO:0000313" key="2">
    <source>
        <dbReference type="EMBL" id="KAK3767825.1"/>
    </source>
</evidence>
<feature type="compositionally biased region" description="Polar residues" evidence="1">
    <location>
        <begin position="206"/>
        <end position="215"/>
    </location>
</feature>
<feature type="region of interest" description="Disordered" evidence="1">
    <location>
        <begin position="190"/>
        <end position="222"/>
    </location>
</feature>
<feature type="compositionally biased region" description="Low complexity" evidence="1">
    <location>
        <begin position="30"/>
        <end position="43"/>
    </location>
</feature>
<feature type="compositionally biased region" description="Polar residues" evidence="1">
    <location>
        <begin position="91"/>
        <end position="102"/>
    </location>
</feature>
<accession>A0AAE0ZEH9</accession>